<protein>
    <recommendedName>
        <fullName evidence="3">Zn(2)-C6 fungal-type domain-containing protein</fullName>
    </recommendedName>
</protein>
<keyword evidence="5" id="KW-1185">Reference proteome</keyword>
<dbReference type="PROSITE" id="PS50048">
    <property type="entry name" value="ZN2_CY6_FUNGAL_2"/>
    <property type="match status" value="1"/>
</dbReference>
<dbReference type="Gene3D" id="4.10.240.10">
    <property type="entry name" value="Zn(2)-C6 fungal-type DNA-binding domain"/>
    <property type="match status" value="1"/>
</dbReference>
<dbReference type="Proteomes" id="UP000826573">
    <property type="component" value="Unassembled WGS sequence"/>
</dbReference>
<name>A0A9P8KMB0_9HYPO</name>
<dbReference type="GO" id="GO:0045944">
    <property type="term" value="P:positive regulation of transcription by RNA polymerase II"/>
    <property type="evidence" value="ECO:0007669"/>
    <property type="project" value="TreeGrafter"/>
</dbReference>
<dbReference type="PANTHER" id="PTHR37534:SF39">
    <property type="entry name" value="TRANSCRIPTION FACTOR DOMAIN-CONTAINING PROTEIN"/>
    <property type="match status" value="1"/>
</dbReference>
<dbReference type="InterPro" id="IPR001138">
    <property type="entry name" value="Zn2Cys6_DnaBD"/>
</dbReference>
<evidence type="ECO:0000256" key="1">
    <source>
        <dbReference type="ARBA" id="ARBA00004123"/>
    </source>
</evidence>
<organism evidence="4 5">
    <name type="scientific">Trichoderma semiorbis</name>
    <dbReference type="NCBI Taxonomy" id="1491008"/>
    <lineage>
        <taxon>Eukaryota</taxon>
        <taxon>Fungi</taxon>
        <taxon>Dikarya</taxon>
        <taxon>Ascomycota</taxon>
        <taxon>Pezizomycotina</taxon>
        <taxon>Sordariomycetes</taxon>
        <taxon>Hypocreomycetidae</taxon>
        <taxon>Hypocreales</taxon>
        <taxon>Hypocreaceae</taxon>
        <taxon>Trichoderma</taxon>
    </lineage>
</organism>
<dbReference type="GO" id="GO:0000981">
    <property type="term" value="F:DNA-binding transcription factor activity, RNA polymerase II-specific"/>
    <property type="evidence" value="ECO:0007669"/>
    <property type="project" value="InterPro"/>
</dbReference>
<evidence type="ECO:0000313" key="5">
    <source>
        <dbReference type="Proteomes" id="UP000826573"/>
    </source>
</evidence>
<comment type="caution">
    <text evidence="4">The sequence shown here is derived from an EMBL/GenBank/DDBJ whole genome shotgun (WGS) entry which is preliminary data.</text>
</comment>
<feature type="domain" description="Zn(2)-C6 fungal-type" evidence="3">
    <location>
        <begin position="16"/>
        <end position="45"/>
    </location>
</feature>
<keyword evidence="2" id="KW-0539">Nucleus</keyword>
<sequence length="481" mass="54446">MADSDVTVSKPRGQKSCLNCKNRKIACDRLMPVCSSCKRRKKICSGYDYNLSWPRDGDERRAMTVQVRSQKYRANTFAFLNTSNVDVMLYYETNSQDSLTNNKKLSLWIPSPTRSPQLPRFGSNKCPIYDTEISSAVRLITSRGDLRQDVCGLLRRMALTDNGVSSLAVRYAMNAISYLYLRMPDEAMMHQMRAVSALQGAIDRIVDPRCRAQAIAASLLLSLYEVLCPSGKTTVWSVHFDGCMTIVKSSYHGRREADGENAVLLDWVFYHNVLYKFSLQHWQKRTPEMVAIAQRDMLIAKSVSLDHFHTIHSTLGCSLELLEFLSQAIDLIKDRDDPDYLSKSHSHAIYNLEGQIRDMSQQLCSGIDREDYHVVGSRKRYLTIARIAEEALSLLSNLGLCERPFIMILLALQTETDCDRLLVLSALKNAITERPLSNLASTEQIIRRIWAQQDLYGSGQADALKMLNTIISSNDIPPSFT</sequence>
<dbReference type="AlphaFoldDB" id="A0A9P8KMB0"/>
<evidence type="ECO:0000259" key="3">
    <source>
        <dbReference type="PROSITE" id="PS50048"/>
    </source>
</evidence>
<dbReference type="SUPFAM" id="SSF57701">
    <property type="entry name" value="Zn2/Cys6 DNA-binding domain"/>
    <property type="match status" value="1"/>
</dbReference>
<dbReference type="GO" id="GO:0005634">
    <property type="term" value="C:nucleus"/>
    <property type="evidence" value="ECO:0007669"/>
    <property type="project" value="UniProtKB-SubCell"/>
</dbReference>
<evidence type="ECO:0000256" key="2">
    <source>
        <dbReference type="ARBA" id="ARBA00023242"/>
    </source>
</evidence>
<dbReference type="Pfam" id="PF00172">
    <property type="entry name" value="Zn_clus"/>
    <property type="match status" value="1"/>
</dbReference>
<gene>
    <name evidence="4" type="ORF">TsFJ059_009162</name>
</gene>
<dbReference type="PROSITE" id="PS00463">
    <property type="entry name" value="ZN2_CY6_FUNGAL_1"/>
    <property type="match status" value="1"/>
</dbReference>
<dbReference type="Pfam" id="PF11951">
    <property type="entry name" value="Fungal_trans_2"/>
    <property type="match status" value="1"/>
</dbReference>
<dbReference type="InterPro" id="IPR036864">
    <property type="entry name" value="Zn2-C6_fun-type_DNA-bd_sf"/>
</dbReference>
<dbReference type="GO" id="GO:0008270">
    <property type="term" value="F:zinc ion binding"/>
    <property type="evidence" value="ECO:0007669"/>
    <property type="project" value="InterPro"/>
</dbReference>
<comment type="subcellular location">
    <subcellularLocation>
        <location evidence="1">Nucleus</location>
    </subcellularLocation>
</comment>
<evidence type="ECO:0000313" key="4">
    <source>
        <dbReference type="EMBL" id="KAH0525742.1"/>
    </source>
</evidence>
<dbReference type="CDD" id="cd00067">
    <property type="entry name" value="GAL4"/>
    <property type="match status" value="1"/>
</dbReference>
<proteinExistence type="predicted"/>
<dbReference type="GO" id="GO:0000976">
    <property type="term" value="F:transcription cis-regulatory region binding"/>
    <property type="evidence" value="ECO:0007669"/>
    <property type="project" value="TreeGrafter"/>
</dbReference>
<dbReference type="EMBL" id="JAIMJC010000004">
    <property type="protein sequence ID" value="KAH0525742.1"/>
    <property type="molecule type" value="Genomic_DNA"/>
</dbReference>
<dbReference type="InterPro" id="IPR021858">
    <property type="entry name" value="Fun_TF"/>
</dbReference>
<dbReference type="PANTHER" id="PTHR37534">
    <property type="entry name" value="TRANSCRIPTIONAL ACTIVATOR PROTEIN UGA3"/>
    <property type="match status" value="1"/>
</dbReference>
<accession>A0A9P8KMB0</accession>
<reference evidence="4 5" key="1">
    <citation type="submission" date="2021-08" db="EMBL/GenBank/DDBJ databases">
        <title>The highly contiguous genome resource for Trichoderma semiorbis FJ059, a fungal antagonistic to plant pathogens.</title>
        <authorList>
            <person name="Liu T."/>
        </authorList>
    </citation>
    <scope>NUCLEOTIDE SEQUENCE [LARGE SCALE GENOMIC DNA]</scope>
    <source>
        <strain evidence="4 5">FJ059</strain>
    </source>
</reference>
<dbReference type="SMART" id="SM00066">
    <property type="entry name" value="GAL4"/>
    <property type="match status" value="1"/>
</dbReference>